<evidence type="ECO:0000256" key="1">
    <source>
        <dbReference type="SAM" id="MobiDB-lite"/>
    </source>
</evidence>
<proteinExistence type="predicted"/>
<evidence type="ECO:0000313" key="2">
    <source>
        <dbReference type="EMBL" id="BFO15486.1"/>
    </source>
</evidence>
<sequence>MLDPAEAADAPFWEQDTLSHTIVTDKGPIGRGVFKERMRYIRYATTATALYHYNKATEEWHRDAEPVPFAGKPVYVFAAHALPGVTEVPTEANPGHRTRGERTGGMLKRRPSLARLPQDHAVLMEACSSGAAPGLARRRRGVDDTFVPDPLGAVSESQHVANETGRVVYGGTREVGLGVRDGAPVHFIHTDSRGRRGSGWSTGRNPPGRCWTSAPARRDCTPARWARPPRRPVSGHCGWYARCGRRSGWPSRTTATTANSSRALARWRPCGTPIRCCAAQARSALTCSSARPANSGRRNTVSWTTN</sequence>
<feature type="region of interest" description="Disordered" evidence="1">
    <location>
        <begin position="188"/>
        <end position="208"/>
    </location>
</feature>
<dbReference type="EMBL" id="AP035768">
    <property type="protein sequence ID" value="BFO15486.1"/>
    <property type="molecule type" value="Genomic_DNA"/>
</dbReference>
<protein>
    <submittedName>
        <fullName evidence="2">Uncharacterized protein</fullName>
    </submittedName>
</protein>
<reference evidence="2" key="2">
    <citation type="submission" date="2024-07" db="EMBL/GenBank/DDBJ databases">
        <title>Streptomyces haneummycinica sp. nov., a new antibiotic-producing actinobacterium isolated from marine sediment.</title>
        <authorList>
            <person name="Uemura M."/>
            <person name="Hamada M."/>
            <person name="Hirano S."/>
            <person name="Kobayashi K."/>
            <person name="Ohshiro T."/>
            <person name="Kobayashi T."/>
            <person name="Terahara T."/>
        </authorList>
    </citation>
    <scope>NUCLEOTIDE SEQUENCE</scope>
    <source>
        <strain evidence="2">KM77-8</strain>
    </source>
</reference>
<name>A0AAT9HDV5_9ACTN</name>
<accession>A0AAT9HDV5</accession>
<gene>
    <name evidence="2" type="ORF">SHKM778_18740</name>
</gene>
<reference evidence="2" key="1">
    <citation type="submission" date="2024-06" db="EMBL/GenBank/DDBJ databases">
        <authorList>
            <consortium name="consrtm"/>
            <person name="Uemura M."/>
            <person name="Terahara T."/>
        </authorList>
    </citation>
    <scope>NUCLEOTIDE SEQUENCE</scope>
    <source>
        <strain evidence="2">KM77-8</strain>
    </source>
</reference>
<dbReference type="AlphaFoldDB" id="A0AAT9HDV5"/>
<organism evidence="2">
    <name type="scientific">Streptomyces haneummycinicus</name>
    <dbReference type="NCBI Taxonomy" id="3074435"/>
    <lineage>
        <taxon>Bacteria</taxon>
        <taxon>Bacillati</taxon>
        <taxon>Actinomycetota</taxon>
        <taxon>Actinomycetes</taxon>
        <taxon>Kitasatosporales</taxon>
        <taxon>Streptomycetaceae</taxon>
        <taxon>Streptomyces</taxon>
    </lineage>
</organism>